<accession>A0A8W8MAK8</accession>
<dbReference type="InterPro" id="IPR045806">
    <property type="entry name" value="BAMBI_C"/>
</dbReference>
<feature type="signal peptide" evidence="2">
    <location>
        <begin position="1"/>
        <end position="26"/>
    </location>
</feature>
<reference evidence="5" key="1">
    <citation type="submission" date="2022-08" db="UniProtKB">
        <authorList>
            <consortium name="EnsemblMetazoa"/>
        </authorList>
    </citation>
    <scope>IDENTIFICATION</scope>
    <source>
        <strain evidence="5">05x7-T-G4-1.051#20</strain>
    </source>
</reference>
<protein>
    <recommendedName>
        <fullName evidence="7">BMP and activin membrane-bound inhibitor-like protein</fullName>
    </recommendedName>
</protein>
<dbReference type="EnsemblMetazoa" id="G32117.8">
    <property type="protein sequence ID" value="G32117.8:cds"/>
    <property type="gene ID" value="G32117"/>
</dbReference>
<feature type="domain" description="BMP and activin membrane-bound inhibitor N-terminal" evidence="3">
    <location>
        <begin position="15"/>
        <end position="120"/>
    </location>
</feature>
<dbReference type="Pfam" id="PF19337">
    <property type="entry name" value="BAMBI_C"/>
    <property type="match status" value="1"/>
</dbReference>
<feature type="transmembrane region" description="Helical" evidence="1">
    <location>
        <begin position="163"/>
        <end position="188"/>
    </location>
</feature>
<keyword evidence="1" id="KW-1133">Transmembrane helix</keyword>
<dbReference type="AlphaFoldDB" id="A0A8W8MAK8"/>
<dbReference type="OMA" id="TVECCHE"/>
<evidence type="ECO:0000313" key="5">
    <source>
        <dbReference type="EnsemblMetazoa" id="G32117.8:cds"/>
    </source>
</evidence>
<dbReference type="SUPFAM" id="SSF57302">
    <property type="entry name" value="Snake toxin-like"/>
    <property type="match status" value="1"/>
</dbReference>
<proteinExistence type="predicted"/>
<keyword evidence="2" id="KW-0732">Signal</keyword>
<evidence type="ECO:0000256" key="1">
    <source>
        <dbReference type="SAM" id="Phobius"/>
    </source>
</evidence>
<evidence type="ECO:0000259" key="3">
    <source>
        <dbReference type="Pfam" id="PF06211"/>
    </source>
</evidence>
<dbReference type="Pfam" id="PF06211">
    <property type="entry name" value="BAMBI"/>
    <property type="match status" value="1"/>
</dbReference>
<dbReference type="EnsemblMetazoa" id="G32117.9">
    <property type="protein sequence ID" value="G32117.9:cds"/>
    <property type="gene ID" value="G32117"/>
</dbReference>
<evidence type="ECO:0008006" key="7">
    <source>
        <dbReference type="Google" id="ProtNLM"/>
    </source>
</evidence>
<keyword evidence="6" id="KW-1185">Reference proteome</keyword>
<dbReference type="Proteomes" id="UP000005408">
    <property type="component" value="Unassembled WGS sequence"/>
</dbReference>
<sequence length="289" mass="32654">MYFTGSTFSSTLIVAVFALSINNIHGEIRCRCNEPECVSSGTQICKSSNIKMCYVMKTFDEGTGTPRYTHGCMDALVKNEKYKNICDTDSETNKPAENFVTYRHDPIVQCCNKDLCNYNNIVMAVPTNRSLAKADPVSPGPPEYIFPHSIPEDTRSANQDKDLWFKAAVIAVPIAGGFILVLLVLLAVRMLRADTRRHRQFIEFRRERTSLTKAHLYVTDHFSEKVGRTSPFFGGMHNPLCKDTLVNNARMKKDGKLYEKVNTKPEVHRAQTPIIIWGKPSHRDFATVV</sequence>
<dbReference type="InterPro" id="IPR045807">
    <property type="entry name" value="BAMBI_N"/>
</dbReference>
<organism evidence="5 6">
    <name type="scientific">Magallana gigas</name>
    <name type="common">Pacific oyster</name>
    <name type="synonym">Crassostrea gigas</name>
    <dbReference type="NCBI Taxonomy" id="29159"/>
    <lineage>
        <taxon>Eukaryota</taxon>
        <taxon>Metazoa</taxon>
        <taxon>Spiralia</taxon>
        <taxon>Lophotrochozoa</taxon>
        <taxon>Mollusca</taxon>
        <taxon>Bivalvia</taxon>
        <taxon>Autobranchia</taxon>
        <taxon>Pteriomorphia</taxon>
        <taxon>Ostreida</taxon>
        <taxon>Ostreoidea</taxon>
        <taxon>Ostreidae</taxon>
        <taxon>Magallana</taxon>
    </lineage>
</organism>
<evidence type="ECO:0000256" key="2">
    <source>
        <dbReference type="SAM" id="SignalP"/>
    </source>
</evidence>
<dbReference type="CDD" id="cd23576">
    <property type="entry name" value="TFP_LU_ECD_BAMBI"/>
    <property type="match status" value="1"/>
</dbReference>
<dbReference type="InterPro" id="IPR045860">
    <property type="entry name" value="Snake_toxin-like_sf"/>
</dbReference>
<evidence type="ECO:0000313" key="6">
    <source>
        <dbReference type="Proteomes" id="UP000005408"/>
    </source>
</evidence>
<keyword evidence="1" id="KW-0472">Membrane</keyword>
<evidence type="ECO:0000259" key="4">
    <source>
        <dbReference type="Pfam" id="PF19337"/>
    </source>
</evidence>
<dbReference type="Gene3D" id="2.10.60.10">
    <property type="entry name" value="CD59"/>
    <property type="match status" value="1"/>
</dbReference>
<name>A0A8W8MAK8_MAGGI</name>
<dbReference type="EnsemblMetazoa" id="G32117.4">
    <property type="protein sequence ID" value="G32117.4:cds"/>
    <property type="gene ID" value="G32117"/>
</dbReference>
<feature type="chain" id="PRO_5042431814" description="BMP and activin membrane-bound inhibitor-like protein" evidence="2">
    <location>
        <begin position="27"/>
        <end position="289"/>
    </location>
</feature>
<dbReference type="EnsemblMetazoa" id="G32117.5">
    <property type="protein sequence ID" value="G32117.5:cds"/>
    <property type="gene ID" value="G32117"/>
</dbReference>
<feature type="domain" description="BMP and activin membrane-bound inhibitor C-terminal" evidence="4">
    <location>
        <begin position="159"/>
        <end position="222"/>
    </location>
</feature>
<keyword evidence="1" id="KW-0812">Transmembrane</keyword>